<sequence>MWFVVALFSVLPFTFFDFWYFMRGILVFLVASLDAPVKDILKEQTVRSIVLLQDIDFLGHMNNSRYLRECDFARISLYIRNGMFHVTRKLKANMVLGAATIRYRRSLRLFEQFKIRSRILCWDEKAFYIEQEFISCRDSFVCATMLCRQ</sequence>
<dbReference type="CDD" id="cd00586">
    <property type="entry name" value="4HBT"/>
    <property type="match status" value="1"/>
</dbReference>
<dbReference type="PANTHER" id="PTHR12475">
    <property type="match status" value="1"/>
</dbReference>
<dbReference type="OMA" id="YFIRCAF"/>
<protein>
    <recommendedName>
        <fullName evidence="2">Protein THEM6</fullName>
    </recommendedName>
</protein>
<organism evidence="3 4">
    <name type="scientific">Scyliorhinus torazame</name>
    <name type="common">Cloudy catshark</name>
    <name type="synonym">Catulus torazame</name>
    <dbReference type="NCBI Taxonomy" id="75743"/>
    <lineage>
        <taxon>Eukaryota</taxon>
        <taxon>Metazoa</taxon>
        <taxon>Chordata</taxon>
        <taxon>Craniata</taxon>
        <taxon>Vertebrata</taxon>
        <taxon>Chondrichthyes</taxon>
        <taxon>Elasmobranchii</taxon>
        <taxon>Galeomorphii</taxon>
        <taxon>Galeoidea</taxon>
        <taxon>Carcharhiniformes</taxon>
        <taxon>Scyliorhinidae</taxon>
        <taxon>Scyliorhinus</taxon>
    </lineage>
</organism>
<dbReference type="InterPro" id="IPR051490">
    <property type="entry name" value="THEM6_lcsJ_thioesterase"/>
</dbReference>
<dbReference type="Proteomes" id="UP000288216">
    <property type="component" value="Unassembled WGS sequence"/>
</dbReference>
<dbReference type="AlphaFoldDB" id="A0A401PKN2"/>
<dbReference type="SUPFAM" id="SSF54637">
    <property type="entry name" value="Thioesterase/thiol ester dehydrase-isomerase"/>
    <property type="match status" value="1"/>
</dbReference>
<keyword evidence="4" id="KW-1185">Reference proteome</keyword>
<dbReference type="PANTHER" id="PTHR12475:SF4">
    <property type="entry name" value="PROTEIN THEM6"/>
    <property type="match status" value="1"/>
</dbReference>
<evidence type="ECO:0000256" key="1">
    <source>
        <dbReference type="ARBA" id="ARBA00038228"/>
    </source>
</evidence>
<accession>A0A401PKN2</accession>
<comment type="caution">
    <text evidence="3">The sequence shown here is derived from an EMBL/GenBank/DDBJ whole genome shotgun (WGS) entry which is preliminary data.</text>
</comment>
<comment type="similarity">
    <text evidence="1">Belongs to the THEM6 family.</text>
</comment>
<name>A0A401PKN2_SCYTO</name>
<gene>
    <name evidence="3" type="ORF">scyTo_0002775</name>
</gene>
<dbReference type="OrthoDB" id="265761at2759"/>
<dbReference type="Pfam" id="PF13279">
    <property type="entry name" value="4HBT_2"/>
    <property type="match status" value="1"/>
</dbReference>
<dbReference type="Gene3D" id="3.10.129.10">
    <property type="entry name" value="Hotdog Thioesterase"/>
    <property type="match status" value="1"/>
</dbReference>
<dbReference type="EMBL" id="BFAA01000714">
    <property type="protein sequence ID" value="GCB73694.1"/>
    <property type="molecule type" value="Genomic_DNA"/>
</dbReference>
<proteinExistence type="inferred from homology"/>
<feature type="non-terminal residue" evidence="3">
    <location>
        <position position="149"/>
    </location>
</feature>
<evidence type="ECO:0000313" key="3">
    <source>
        <dbReference type="EMBL" id="GCB73694.1"/>
    </source>
</evidence>
<evidence type="ECO:0000313" key="4">
    <source>
        <dbReference type="Proteomes" id="UP000288216"/>
    </source>
</evidence>
<reference evidence="3 4" key="1">
    <citation type="journal article" date="2018" name="Nat. Ecol. Evol.">
        <title>Shark genomes provide insights into elasmobranch evolution and the origin of vertebrates.</title>
        <authorList>
            <person name="Hara Y"/>
            <person name="Yamaguchi K"/>
            <person name="Onimaru K"/>
            <person name="Kadota M"/>
            <person name="Koyanagi M"/>
            <person name="Keeley SD"/>
            <person name="Tatsumi K"/>
            <person name="Tanaka K"/>
            <person name="Motone F"/>
            <person name="Kageyama Y"/>
            <person name="Nozu R"/>
            <person name="Adachi N"/>
            <person name="Nishimura O"/>
            <person name="Nakagawa R"/>
            <person name="Tanegashima C"/>
            <person name="Kiyatake I"/>
            <person name="Matsumoto R"/>
            <person name="Murakumo K"/>
            <person name="Nishida K"/>
            <person name="Terakita A"/>
            <person name="Kuratani S"/>
            <person name="Sato K"/>
            <person name="Hyodo S Kuraku.S."/>
        </authorList>
    </citation>
    <scope>NUCLEOTIDE SEQUENCE [LARGE SCALE GENOMIC DNA]</scope>
</reference>
<dbReference type="InterPro" id="IPR029069">
    <property type="entry name" value="HotDog_dom_sf"/>
</dbReference>
<evidence type="ECO:0000256" key="2">
    <source>
        <dbReference type="ARBA" id="ARBA00041112"/>
    </source>
</evidence>